<evidence type="ECO:0000313" key="1">
    <source>
        <dbReference type="EMBL" id="BCS82319.1"/>
    </source>
</evidence>
<evidence type="ECO:0000313" key="2">
    <source>
        <dbReference type="Proteomes" id="UP000663623"/>
    </source>
</evidence>
<dbReference type="Proteomes" id="UP000663623">
    <property type="component" value="Chromosome"/>
</dbReference>
<name>A0ABN6EA96_9FIRM</name>
<gene>
    <name evidence="1" type="ORF">CaldiYA01_22790</name>
</gene>
<organism evidence="1 2">
    <name type="scientific">Caldicellulosiruptor diazotrophicus</name>
    <dbReference type="NCBI Taxonomy" id="2806205"/>
    <lineage>
        <taxon>Bacteria</taxon>
        <taxon>Bacillati</taxon>
        <taxon>Bacillota</taxon>
        <taxon>Bacillota incertae sedis</taxon>
        <taxon>Caldicellulosiruptorales</taxon>
        <taxon>Caldicellulosiruptoraceae</taxon>
        <taxon>Caldicellulosiruptor</taxon>
    </lineage>
</organism>
<sequence>MYIETFKFLKFSNFYLATNFLFEGVIEHLCYSNIRYQRKESQQGKKDFKKILYMGSKFSF</sequence>
<keyword evidence="2" id="KW-1185">Reference proteome</keyword>
<proteinExistence type="predicted"/>
<reference evidence="1 2" key="1">
    <citation type="submission" date="2021-02" db="EMBL/GenBank/DDBJ databases">
        <title>Nitrogen-fixing ability and nitrogen fixation related genes of thermophilic fermentative bacteria in the genus Caldicellulosiruptor.</title>
        <authorList>
            <person name="Chen Y."/>
            <person name="Nishihara A."/>
            <person name="Haruta S."/>
        </authorList>
    </citation>
    <scope>NUCLEOTIDE SEQUENCE [LARGE SCALE GENOMIC DNA]</scope>
    <source>
        <strain evidence="1 2">YA01</strain>
    </source>
</reference>
<accession>A0ABN6EA96</accession>
<protein>
    <submittedName>
        <fullName evidence="1">Uncharacterized protein</fullName>
    </submittedName>
</protein>
<dbReference type="EMBL" id="AP024480">
    <property type="protein sequence ID" value="BCS82319.1"/>
    <property type="molecule type" value="Genomic_DNA"/>
</dbReference>